<feature type="transmembrane region" description="Helical" evidence="5">
    <location>
        <begin position="47"/>
        <end position="72"/>
    </location>
</feature>
<dbReference type="InterPro" id="IPR017452">
    <property type="entry name" value="GPCR_Rhodpsn_7TM"/>
</dbReference>
<feature type="transmembrane region" description="Helical" evidence="5">
    <location>
        <begin position="269"/>
        <end position="293"/>
    </location>
</feature>
<dbReference type="OrthoDB" id="5857364at2759"/>
<keyword evidence="4 5" id="KW-0472">Membrane</keyword>
<dbReference type="SUPFAM" id="SSF81321">
    <property type="entry name" value="Family A G protein-coupled receptor-like"/>
    <property type="match status" value="1"/>
</dbReference>
<comment type="subcellular location">
    <subcellularLocation>
        <location evidence="1">Membrane</location>
    </subcellularLocation>
</comment>
<dbReference type="AlphaFoldDB" id="A0A3P7DPG5"/>
<dbReference type="PANTHER" id="PTHR22718:SF25">
    <property type="entry name" value="G-PROTEIN COUPLED RECEPTORS FAMILY 1 PROFILE DOMAIN-CONTAINING PROTEIN"/>
    <property type="match status" value="1"/>
</dbReference>
<evidence type="ECO:0000313" key="9">
    <source>
        <dbReference type="Proteomes" id="UP000270924"/>
    </source>
</evidence>
<feature type="transmembrane region" description="Helical" evidence="5">
    <location>
        <begin position="84"/>
        <end position="111"/>
    </location>
</feature>
<dbReference type="InterPro" id="IPR019430">
    <property type="entry name" value="7TM_GPCR_serpentine_rcpt_Srx"/>
</dbReference>
<dbReference type="EMBL" id="UYWW01002486">
    <property type="protein sequence ID" value="VDM11841.1"/>
    <property type="molecule type" value="Genomic_DNA"/>
</dbReference>
<organism evidence="8 9">
    <name type="scientific">Wuchereria bancrofti</name>
    <dbReference type="NCBI Taxonomy" id="6293"/>
    <lineage>
        <taxon>Eukaryota</taxon>
        <taxon>Metazoa</taxon>
        <taxon>Ecdysozoa</taxon>
        <taxon>Nematoda</taxon>
        <taxon>Chromadorea</taxon>
        <taxon>Rhabditida</taxon>
        <taxon>Spirurina</taxon>
        <taxon>Spiruromorpha</taxon>
        <taxon>Filarioidea</taxon>
        <taxon>Onchocercidae</taxon>
        <taxon>Wuchereria</taxon>
    </lineage>
</organism>
<dbReference type="Proteomes" id="UP000270924">
    <property type="component" value="Unassembled WGS sequence"/>
</dbReference>
<dbReference type="Pfam" id="PF10328">
    <property type="entry name" value="7TM_GPCR_Srx"/>
    <property type="match status" value="1"/>
</dbReference>
<protein>
    <recommendedName>
        <fullName evidence="7">G-protein coupled receptors family 1 profile domain-containing protein</fullName>
    </recommendedName>
</protein>
<feature type="signal peptide" evidence="6">
    <location>
        <begin position="1"/>
        <end position="23"/>
    </location>
</feature>
<evidence type="ECO:0000256" key="1">
    <source>
        <dbReference type="ARBA" id="ARBA00004370"/>
    </source>
</evidence>
<feature type="domain" description="G-protein coupled receptors family 1 profile" evidence="7">
    <location>
        <begin position="63"/>
        <end position="243"/>
    </location>
</feature>
<feature type="transmembrane region" description="Helical" evidence="5">
    <location>
        <begin position="131"/>
        <end position="154"/>
    </location>
</feature>
<sequence>MLIDKMARSYCIILLFLVLPSTCQEKNATWLTDVVDIRDKNHKITRYIAVLFFVVLLLCGIISNTLLAIVVFSKQQNNHYNREFILIVLQVIIANFTAFLPQILVVLPEILKTKDTNEMVWINHVFATSNTFSLFSILHFSLLLTLNRFVAIILPKYYTLFESAKLYFLIAFIWFSALAITSADFYYCARRFLVWNLSWEANCANLSGIRQTWWRVSYRWALLIPNIMFVMYIVIFYSIRRKRHFATNSNQNIMNRNARHGSNTMKLSYYEWSMLIQAAWNCGVWIIGVIVFNFLSPTLTKIFGKEADLPSRIFINCYIIFICSVLPTVHFIYSKQSRAIIKHHLYGWLQLRLGKLKVRPLSKVCWDTKHNMNVVVVAK</sequence>
<evidence type="ECO:0000313" key="8">
    <source>
        <dbReference type="EMBL" id="VDM11841.1"/>
    </source>
</evidence>
<keyword evidence="6" id="KW-0732">Signal</keyword>
<dbReference type="GO" id="GO:0016020">
    <property type="term" value="C:membrane"/>
    <property type="evidence" value="ECO:0007669"/>
    <property type="project" value="UniProtKB-SubCell"/>
</dbReference>
<evidence type="ECO:0000256" key="2">
    <source>
        <dbReference type="ARBA" id="ARBA00022692"/>
    </source>
</evidence>
<feature type="transmembrane region" description="Helical" evidence="5">
    <location>
        <begin position="166"/>
        <end position="187"/>
    </location>
</feature>
<evidence type="ECO:0000256" key="3">
    <source>
        <dbReference type="ARBA" id="ARBA00022989"/>
    </source>
</evidence>
<keyword evidence="2 5" id="KW-0812">Transmembrane</keyword>
<evidence type="ECO:0000256" key="6">
    <source>
        <dbReference type="SAM" id="SignalP"/>
    </source>
</evidence>
<accession>A0A3P7DPG5</accession>
<evidence type="ECO:0000256" key="4">
    <source>
        <dbReference type="ARBA" id="ARBA00023136"/>
    </source>
</evidence>
<dbReference type="Gene3D" id="1.20.1070.10">
    <property type="entry name" value="Rhodopsin 7-helix transmembrane proteins"/>
    <property type="match status" value="1"/>
</dbReference>
<keyword evidence="3 5" id="KW-1133">Transmembrane helix</keyword>
<dbReference type="InParanoid" id="A0A3P7DPG5"/>
<evidence type="ECO:0000256" key="5">
    <source>
        <dbReference type="SAM" id="Phobius"/>
    </source>
</evidence>
<proteinExistence type="predicted"/>
<feature type="transmembrane region" description="Helical" evidence="5">
    <location>
        <begin position="220"/>
        <end position="239"/>
    </location>
</feature>
<dbReference type="CDD" id="cd00637">
    <property type="entry name" value="7tm_classA_rhodopsin-like"/>
    <property type="match status" value="1"/>
</dbReference>
<keyword evidence="9" id="KW-1185">Reference proteome</keyword>
<name>A0A3P7DPG5_WUCBA</name>
<dbReference type="PANTHER" id="PTHR22718">
    <property type="entry name" value="SERPENTINE RECEPTOR, CLASS X"/>
    <property type="match status" value="1"/>
</dbReference>
<evidence type="ECO:0000259" key="7">
    <source>
        <dbReference type="PROSITE" id="PS50262"/>
    </source>
</evidence>
<feature type="transmembrane region" description="Helical" evidence="5">
    <location>
        <begin position="313"/>
        <end position="333"/>
    </location>
</feature>
<feature type="chain" id="PRO_5018195867" description="G-protein coupled receptors family 1 profile domain-containing protein" evidence="6">
    <location>
        <begin position="24"/>
        <end position="379"/>
    </location>
</feature>
<reference evidence="8 9" key="1">
    <citation type="submission" date="2018-11" db="EMBL/GenBank/DDBJ databases">
        <authorList>
            <consortium name="Pathogen Informatics"/>
        </authorList>
    </citation>
    <scope>NUCLEOTIDE SEQUENCE [LARGE SCALE GENOMIC DNA]</scope>
</reference>
<dbReference type="FunCoup" id="A0A3P7DPG5">
    <property type="interactions" value="150"/>
</dbReference>
<dbReference type="PROSITE" id="PS50262">
    <property type="entry name" value="G_PROTEIN_RECEP_F1_2"/>
    <property type="match status" value="1"/>
</dbReference>
<gene>
    <name evidence="8" type="ORF">WBA_LOCUS5227</name>
</gene>